<feature type="domain" description="Gfo/Idh/MocA-like oxidoreductase C-terminal" evidence="3">
    <location>
        <begin position="167"/>
        <end position="324"/>
    </location>
</feature>
<feature type="domain" description="Gfo/Idh/MocA-like oxidoreductase N-terminal" evidence="2">
    <location>
        <begin position="6"/>
        <end position="123"/>
    </location>
</feature>
<dbReference type="Gene3D" id="3.30.360.10">
    <property type="entry name" value="Dihydrodipicolinate Reductase, domain 2"/>
    <property type="match status" value="1"/>
</dbReference>
<dbReference type="PANTHER" id="PTHR43377">
    <property type="entry name" value="BILIVERDIN REDUCTASE A"/>
    <property type="match status" value="1"/>
</dbReference>
<dbReference type="Pfam" id="PF01408">
    <property type="entry name" value="GFO_IDH_MocA"/>
    <property type="match status" value="1"/>
</dbReference>
<dbReference type="Pfam" id="PF02894">
    <property type="entry name" value="GFO_IDH_MocA_C"/>
    <property type="match status" value="1"/>
</dbReference>
<dbReference type="InterPro" id="IPR051450">
    <property type="entry name" value="Gfo/Idh/MocA_Oxidoreductases"/>
</dbReference>
<dbReference type="SUPFAM" id="SSF55347">
    <property type="entry name" value="Glyceraldehyde-3-phosphate dehydrogenase-like, C-terminal domain"/>
    <property type="match status" value="1"/>
</dbReference>
<accession>A0ABW5PBX2</accession>
<evidence type="ECO:0000256" key="1">
    <source>
        <dbReference type="ARBA" id="ARBA00010928"/>
    </source>
</evidence>
<proteinExistence type="inferred from homology"/>
<evidence type="ECO:0000313" key="5">
    <source>
        <dbReference type="Proteomes" id="UP001597541"/>
    </source>
</evidence>
<evidence type="ECO:0000259" key="2">
    <source>
        <dbReference type="Pfam" id="PF01408"/>
    </source>
</evidence>
<dbReference type="RefSeq" id="WP_377602047.1">
    <property type="nucleotide sequence ID" value="NZ_JBHUME010000007.1"/>
</dbReference>
<dbReference type="InterPro" id="IPR036291">
    <property type="entry name" value="NAD(P)-bd_dom_sf"/>
</dbReference>
<sequence length="326" mass="36245">MSGEKVKVAIIGAGGWGAQHARIAAGRPDVDLCAITGRTPAKTRERAEQYGTRFYTEVKEMLRNEKPDLVHICLPNQQHYETTLEVIRHGVPLFVEKPLVFELQQGQHLLEEAERRNLFFAINFNHRYAKPVQLAREAAAAGKLGEIVFVSWRFGGEGSSDHPHANLIETQCHGFDLLEHLCGPIRSVMAEMTDMTGKGYSTLAVSLRFANGAVGSLLGTYDSSYSYPGTHFMEINGTAGRVTIEDTVKKYTYHPAGSEIGEIWKAGYFNDWDREFHRTFDSCYGELIEAFKKGEPPPIHASSGFRALEIAHAVIASFHSGSRVFV</sequence>
<protein>
    <submittedName>
        <fullName evidence="4">Gfo/Idh/MocA family protein</fullName>
    </submittedName>
</protein>
<organism evidence="4 5">
    <name type="scientific">Paenibacillus gansuensis</name>
    <dbReference type="NCBI Taxonomy" id="306542"/>
    <lineage>
        <taxon>Bacteria</taxon>
        <taxon>Bacillati</taxon>
        <taxon>Bacillota</taxon>
        <taxon>Bacilli</taxon>
        <taxon>Bacillales</taxon>
        <taxon>Paenibacillaceae</taxon>
        <taxon>Paenibacillus</taxon>
    </lineage>
</organism>
<evidence type="ECO:0000313" key="4">
    <source>
        <dbReference type="EMBL" id="MFD2612460.1"/>
    </source>
</evidence>
<comment type="similarity">
    <text evidence="1">Belongs to the Gfo/Idh/MocA family.</text>
</comment>
<reference evidence="5" key="1">
    <citation type="journal article" date="2019" name="Int. J. Syst. Evol. Microbiol.">
        <title>The Global Catalogue of Microorganisms (GCM) 10K type strain sequencing project: providing services to taxonomists for standard genome sequencing and annotation.</title>
        <authorList>
            <consortium name="The Broad Institute Genomics Platform"/>
            <consortium name="The Broad Institute Genome Sequencing Center for Infectious Disease"/>
            <person name="Wu L."/>
            <person name="Ma J."/>
        </authorList>
    </citation>
    <scope>NUCLEOTIDE SEQUENCE [LARGE SCALE GENOMIC DNA]</scope>
    <source>
        <strain evidence="5">KCTC 3950</strain>
    </source>
</reference>
<dbReference type="Gene3D" id="3.40.50.720">
    <property type="entry name" value="NAD(P)-binding Rossmann-like Domain"/>
    <property type="match status" value="1"/>
</dbReference>
<comment type="caution">
    <text evidence="4">The sequence shown here is derived from an EMBL/GenBank/DDBJ whole genome shotgun (WGS) entry which is preliminary data.</text>
</comment>
<dbReference type="InterPro" id="IPR004104">
    <property type="entry name" value="Gfo/Idh/MocA-like_OxRdtase_C"/>
</dbReference>
<dbReference type="PANTHER" id="PTHR43377:SF1">
    <property type="entry name" value="BILIVERDIN REDUCTASE A"/>
    <property type="match status" value="1"/>
</dbReference>
<dbReference type="SUPFAM" id="SSF51735">
    <property type="entry name" value="NAD(P)-binding Rossmann-fold domains"/>
    <property type="match status" value="1"/>
</dbReference>
<dbReference type="Proteomes" id="UP001597541">
    <property type="component" value="Unassembled WGS sequence"/>
</dbReference>
<keyword evidence="5" id="KW-1185">Reference proteome</keyword>
<dbReference type="InterPro" id="IPR000683">
    <property type="entry name" value="Gfo/Idh/MocA-like_OxRdtase_N"/>
</dbReference>
<gene>
    <name evidence="4" type="ORF">ACFSUF_08505</name>
</gene>
<evidence type="ECO:0000259" key="3">
    <source>
        <dbReference type="Pfam" id="PF02894"/>
    </source>
</evidence>
<dbReference type="EMBL" id="JBHUME010000007">
    <property type="protein sequence ID" value="MFD2612460.1"/>
    <property type="molecule type" value="Genomic_DNA"/>
</dbReference>
<name>A0ABW5PBX2_9BACL</name>